<evidence type="ECO:0000256" key="1">
    <source>
        <dbReference type="SAM" id="MobiDB-lite"/>
    </source>
</evidence>
<evidence type="ECO:0000313" key="3">
    <source>
        <dbReference type="WBParaSite" id="HCON_00159240-00001"/>
    </source>
</evidence>
<keyword evidence="2" id="KW-1185">Reference proteome</keyword>
<feature type="compositionally biased region" description="Low complexity" evidence="1">
    <location>
        <begin position="117"/>
        <end position="139"/>
    </location>
</feature>
<evidence type="ECO:0000313" key="2">
    <source>
        <dbReference type="Proteomes" id="UP000025227"/>
    </source>
</evidence>
<feature type="region of interest" description="Disordered" evidence="1">
    <location>
        <begin position="228"/>
        <end position="248"/>
    </location>
</feature>
<accession>A0A7I4YY08</accession>
<sequence length="344" mass="40443">MDNKEFRNEIRRIINDRITMVAEELHEKGRRWADMFTEEDNRAIETYTIDSVGESEQEAAEWEEKRREKDRKRLKKAETGNHSNKSLENEGTASPKTSKSSSVEKAEVIPEDPVPQENCSELSTLNSSTSASTSNIEAAPSESNSQLQSDWPDRQMDDKDNLGVNVSISGEAPLQCKKDPVSVSGSHRNKSSEQGPQRRSAQDRQRNYRHKSSWSVRRINWRESRYSNTSNEAHSYTSHQGSRQQGLEWRSNGTVVDSQMHKNRDWSNHRMNWRNRPNLGFVNEHGNGYQSVGNWRRHYTLGFNEERYHRPLRDFPVESNYLHSSEPTNRQWWRRTRERRYRRY</sequence>
<dbReference type="OrthoDB" id="5870765at2759"/>
<feature type="compositionally biased region" description="Polar residues" evidence="1">
    <location>
        <begin position="80"/>
        <end position="101"/>
    </location>
</feature>
<name>A0A7I4YY08_HAECO</name>
<protein>
    <submittedName>
        <fullName evidence="3">Btz domain-containing protein</fullName>
    </submittedName>
</protein>
<organism evidence="2 3">
    <name type="scientific">Haemonchus contortus</name>
    <name type="common">Barber pole worm</name>
    <dbReference type="NCBI Taxonomy" id="6289"/>
    <lineage>
        <taxon>Eukaryota</taxon>
        <taxon>Metazoa</taxon>
        <taxon>Ecdysozoa</taxon>
        <taxon>Nematoda</taxon>
        <taxon>Chromadorea</taxon>
        <taxon>Rhabditida</taxon>
        <taxon>Rhabditina</taxon>
        <taxon>Rhabditomorpha</taxon>
        <taxon>Strongyloidea</taxon>
        <taxon>Trichostrongylidae</taxon>
        <taxon>Haemonchus</taxon>
    </lineage>
</organism>
<dbReference type="Proteomes" id="UP000025227">
    <property type="component" value="Unplaced"/>
</dbReference>
<feature type="compositionally biased region" description="Basic and acidic residues" evidence="1">
    <location>
        <begin position="151"/>
        <end position="161"/>
    </location>
</feature>
<reference evidence="3" key="1">
    <citation type="submission" date="2020-12" db="UniProtKB">
        <authorList>
            <consortium name="WormBaseParasite"/>
        </authorList>
    </citation>
    <scope>IDENTIFICATION</scope>
    <source>
        <strain evidence="3">MHco3</strain>
    </source>
</reference>
<dbReference type="AlphaFoldDB" id="A0A7I4YY08"/>
<dbReference type="OMA" id="INDRITM"/>
<dbReference type="WBParaSite" id="HCON_00159240-00001">
    <property type="protein sequence ID" value="HCON_00159240-00001"/>
    <property type="gene ID" value="HCON_00159240"/>
</dbReference>
<feature type="region of interest" description="Disordered" evidence="1">
    <location>
        <begin position="47"/>
        <end position="213"/>
    </location>
</feature>
<proteinExistence type="predicted"/>